<accession>A0A938BPR2</accession>
<sequence>MRRPRRPHKRTHPRAGAQLLLAATQLLLAATQLLLAATPLLLAAIPLLLAAAPLVCAPAAGDGSSAEASISEPGASPLTLRAAVRRALERNHALAAARHAEEAAVWSRRQARAQLLPTITLESSYTRLDDETVARANFFGREMTIYLPDSTGTPRPHTIAIPQSVFRDGYQTSIQARLLLLHPALWNGVSIAGAARDLAAVQLESALQETAHETICAFVELLRLRSLAALQERFLDQSRENVALAERLFALGRYAEADVLRWRVEEARQSGLLQQQARAAKLAAMALENLLAATPAGLVDADTTLPGRLAAEIAGLRGMDDAQWSELLSRPLDRLVAAQPQLAALDGTARMAELQHRQSATAMLPSLALVGSYGWQNNDTPALDGEKAWALTASLSLPLFSSFAHYSGWQATRHRALETRATVDAGRRGVLLAAEAARTALRSAAEQLRLSEAGLGSARRNHEIQRGSYTLGRLSNLEWVDAHLLLQAAEQARASAYYDLVLAVADYHQALGGIFTLLEE</sequence>
<dbReference type="GO" id="GO:1990281">
    <property type="term" value="C:efflux pump complex"/>
    <property type="evidence" value="ECO:0007669"/>
    <property type="project" value="TreeGrafter"/>
</dbReference>
<dbReference type="GO" id="GO:0015562">
    <property type="term" value="F:efflux transmembrane transporter activity"/>
    <property type="evidence" value="ECO:0007669"/>
    <property type="project" value="InterPro"/>
</dbReference>
<keyword evidence="5" id="KW-0812">Transmembrane</keyword>
<dbReference type="PANTHER" id="PTHR30026">
    <property type="entry name" value="OUTER MEMBRANE PROTEIN TOLC"/>
    <property type="match status" value="1"/>
</dbReference>
<dbReference type="EMBL" id="VGIY01000016">
    <property type="protein sequence ID" value="MBM3316485.1"/>
    <property type="molecule type" value="Genomic_DNA"/>
</dbReference>
<reference evidence="8" key="1">
    <citation type="submission" date="2019-03" db="EMBL/GenBank/DDBJ databases">
        <title>Lake Tanganyika Metagenome-Assembled Genomes (MAGs).</title>
        <authorList>
            <person name="Tran P."/>
        </authorList>
    </citation>
    <scope>NUCLEOTIDE SEQUENCE</scope>
    <source>
        <strain evidence="8">M_DeepCast_400m_m2_100</strain>
    </source>
</reference>
<evidence type="ECO:0000256" key="5">
    <source>
        <dbReference type="ARBA" id="ARBA00022692"/>
    </source>
</evidence>
<evidence type="ECO:0000256" key="2">
    <source>
        <dbReference type="ARBA" id="ARBA00007613"/>
    </source>
</evidence>
<comment type="subcellular location">
    <subcellularLocation>
        <location evidence="1">Cell outer membrane</location>
    </subcellularLocation>
</comment>
<keyword evidence="6" id="KW-0472">Membrane</keyword>
<evidence type="ECO:0000313" key="9">
    <source>
        <dbReference type="Proteomes" id="UP000748308"/>
    </source>
</evidence>
<evidence type="ECO:0000256" key="7">
    <source>
        <dbReference type="ARBA" id="ARBA00023237"/>
    </source>
</evidence>
<name>A0A938BPR2_UNCEI</name>
<dbReference type="SUPFAM" id="SSF56954">
    <property type="entry name" value="Outer membrane efflux proteins (OEP)"/>
    <property type="match status" value="1"/>
</dbReference>
<keyword evidence="3" id="KW-0813">Transport</keyword>
<dbReference type="InterPro" id="IPR051906">
    <property type="entry name" value="TolC-like"/>
</dbReference>
<keyword evidence="4" id="KW-1134">Transmembrane beta strand</keyword>
<dbReference type="PANTHER" id="PTHR30026:SF20">
    <property type="entry name" value="OUTER MEMBRANE PROTEIN TOLC"/>
    <property type="match status" value="1"/>
</dbReference>
<protein>
    <submittedName>
        <fullName evidence="8">TolC family protein</fullName>
    </submittedName>
</protein>
<evidence type="ECO:0000256" key="6">
    <source>
        <dbReference type="ARBA" id="ARBA00023136"/>
    </source>
</evidence>
<dbReference type="Proteomes" id="UP000748308">
    <property type="component" value="Unassembled WGS sequence"/>
</dbReference>
<evidence type="ECO:0000256" key="1">
    <source>
        <dbReference type="ARBA" id="ARBA00004442"/>
    </source>
</evidence>
<keyword evidence="7" id="KW-0998">Cell outer membrane</keyword>
<gene>
    <name evidence="8" type="ORF">FJY75_01405</name>
</gene>
<comment type="similarity">
    <text evidence="2">Belongs to the outer membrane factor (OMF) (TC 1.B.17) family.</text>
</comment>
<evidence type="ECO:0000313" key="8">
    <source>
        <dbReference type="EMBL" id="MBM3316485.1"/>
    </source>
</evidence>
<evidence type="ECO:0000256" key="4">
    <source>
        <dbReference type="ARBA" id="ARBA00022452"/>
    </source>
</evidence>
<dbReference type="InterPro" id="IPR003423">
    <property type="entry name" value="OMP_efflux"/>
</dbReference>
<organism evidence="8 9">
    <name type="scientific">Eiseniibacteriota bacterium</name>
    <dbReference type="NCBI Taxonomy" id="2212470"/>
    <lineage>
        <taxon>Bacteria</taxon>
        <taxon>Candidatus Eiseniibacteriota</taxon>
    </lineage>
</organism>
<dbReference type="GO" id="GO:0015288">
    <property type="term" value="F:porin activity"/>
    <property type="evidence" value="ECO:0007669"/>
    <property type="project" value="TreeGrafter"/>
</dbReference>
<comment type="caution">
    <text evidence="8">The sequence shown here is derived from an EMBL/GenBank/DDBJ whole genome shotgun (WGS) entry which is preliminary data.</text>
</comment>
<proteinExistence type="inferred from homology"/>
<dbReference type="Pfam" id="PF02321">
    <property type="entry name" value="OEP"/>
    <property type="match status" value="2"/>
</dbReference>
<evidence type="ECO:0000256" key="3">
    <source>
        <dbReference type="ARBA" id="ARBA00022448"/>
    </source>
</evidence>
<dbReference type="GO" id="GO:0009279">
    <property type="term" value="C:cell outer membrane"/>
    <property type="evidence" value="ECO:0007669"/>
    <property type="project" value="UniProtKB-SubCell"/>
</dbReference>
<dbReference type="AlphaFoldDB" id="A0A938BPR2"/>
<dbReference type="Gene3D" id="1.20.1600.10">
    <property type="entry name" value="Outer membrane efflux proteins (OEP)"/>
    <property type="match status" value="1"/>
</dbReference>